<organism evidence="1 2">
    <name type="scientific">Nostoc edaphicum CCNP1411</name>
    <dbReference type="NCBI Taxonomy" id="1472755"/>
    <lineage>
        <taxon>Bacteria</taxon>
        <taxon>Bacillati</taxon>
        <taxon>Cyanobacteriota</taxon>
        <taxon>Cyanophyceae</taxon>
        <taxon>Nostocales</taxon>
        <taxon>Nostocaceae</taxon>
        <taxon>Nostoc</taxon>
    </lineage>
</organism>
<dbReference type="KEGG" id="ned:HUN01_05820"/>
<dbReference type="AlphaFoldDB" id="A0A7D7L9K4"/>
<reference evidence="2" key="1">
    <citation type="submission" date="2020-06" db="EMBL/GenBank/DDBJ databases">
        <title>Nostoc edaphicum CCNP1411 genome.</title>
        <authorList>
            <person name="Fidor A."/>
            <person name="Grabski M."/>
            <person name="Gawor J."/>
            <person name="Gromadka R."/>
            <person name="Wegrzyn G."/>
            <person name="Mazur-Marzec H."/>
        </authorList>
    </citation>
    <scope>NUCLEOTIDE SEQUENCE [LARGE SCALE GENOMIC DNA]</scope>
    <source>
        <strain evidence="2">CCNP1411</strain>
    </source>
</reference>
<gene>
    <name evidence="1" type="ORF">HUN01_05820</name>
</gene>
<dbReference type="EMBL" id="CP054698">
    <property type="protein sequence ID" value="QMS87118.1"/>
    <property type="molecule type" value="Genomic_DNA"/>
</dbReference>
<keyword evidence="2" id="KW-1185">Reference proteome</keyword>
<proteinExistence type="predicted"/>
<evidence type="ECO:0000313" key="1">
    <source>
        <dbReference type="EMBL" id="QMS87118.1"/>
    </source>
</evidence>
<sequence>MVEDIGQYGSVKAKDAMNRRLYKRPIIVETAIYRVFVINYRIFVI</sequence>
<protein>
    <submittedName>
        <fullName evidence="1">Uncharacterized protein</fullName>
    </submittedName>
</protein>
<dbReference type="RefSeq" id="WP_181930475.1">
    <property type="nucleotide sequence ID" value="NZ_CP054698.1"/>
</dbReference>
<dbReference type="Proteomes" id="UP000514713">
    <property type="component" value="Chromosome"/>
</dbReference>
<evidence type="ECO:0000313" key="2">
    <source>
        <dbReference type="Proteomes" id="UP000514713"/>
    </source>
</evidence>
<accession>A0A7D7L9K4</accession>
<name>A0A7D7L9K4_9NOSO</name>